<evidence type="ECO:0000313" key="5">
    <source>
        <dbReference type="Proteomes" id="UP001151760"/>
    </source>
</evidence>
<dbReference type="Proteomes" id="UP001151760">
    <property type="component" value="Unassembled WGS sequence"/>
</dbReference>
<evidence type="ECO:0000313" key="4">
    <source>
        <dbReference type="EMBL" id="GJT67102.1"/>
    </source>
</evidence>
<sequence>MEEFLPSMVGDRVNEIAKKTVPIYVAEGLLLDKQKTQANIAVMIVKVDSLLRNYMSNNIIYVHPTQALASSAQDLQYQLTADICRRDHDDHHDNAHPEGDNSAKRKERLSLPTPQKPTLVYHSCQRDPTAPPMTLLNQDMFYLKYGNSRPKKYTLSLHKYPSVPFPDDDIEERTSRWVNKCLGNFNVYAQYGVEHCHKHKFITKIIVRRVNGKIDPIKESNYKYLKKNDIEDLYLLCVNGKLKDYRQTGLLGSLTSDIKKPVWYLDSGCSWHMTGVKSYLHKYVEQPGPKVVFGDDSTCTTKGYGSIKCNGTRMLTREMAKELSDASTHECLFIDFFLKKNLKRSLKHLNILDRNKRDEAGIVIKNKAKLVAQVYRQEEGIDYDETFAPVARLEAIRIFLAFSTYMNFIVYQMDVKSAFLNGKLKEEIYVQQPPAKAEYVAAARCCANILWMKSQLSDYDIVYEKDHIIKEDIKLHFIPTQYQLADIFTKPLDEPTFKGLIVELGTNQNVLVDKTQYAEDRLGIVQTNVGTKKATNTEQEFDTTAEITKSFDEADEEIKLNMDEEVHNIKLEKEKIASEVEVVFLSAQPSFPNVQQLTELLVKSLKPKLSQPLTDHDFSSSIPTEPKEVPSKVNDINRTVRELKKYIEEMEIEIPSDLNVLQ</sequence>
<feature type="domain" description="Retrovirus-related Pol polyprotein from transposon TNT 1-94-like beta-barrel" evidence="3">
    <location>
        <begin position="263"/>
        <end position="310"/>
    </location>
</feature>
<protein>
    <submittedName>
        <fullName evidence="4">Retrovirus-related pol polyprotein from transposon TNT 1-94</fullName>
    </submittedName>
</protein>
<proteinExistence type="predicted"/>
<comment type="caution">
    <text evidence="4">The sequence shown here is derived from an EMBL/GenBank/DDBJ whole genome shotgun (WGS) entry which is preliminary data.</text>
</comment>
<accession>A0ABQ5FXA3</accession>
<reference evidence="4" key="2">
    <citation type="submission" date="2022-01" db="EMBL/GenBank/DDBJ databases">
        <authorList>
            <person name="Yamashiro T."/>
            <person name="Shiraishi A."/>
            <person name="Satake H."/>
            <person name="Nakayama K."/>
        </authorList>
    </citation>
    <scope>NUCLEOTIDE SEQUENCE</scope>
</reference>
<evidence type="ECO:0000259" key="2">
    <source>
        <dbReference type="Pfam" id="PF07727"/>
    </source>
</evidence>
<feature type="compositionally biased region" description="Basic and acidic residues" evidence="1">
    <location>
        <begin position="88"/>
        <end position="104"/>
    </location>
</feature>
<feature type="region of interest" description="Disordered" evidence="1">
    <location>
        <begin position="88"/>
        <end position="112"/>
    </location>
</feature>
<evidence type="ECO:0000256" key="1">
    <source>
        <dbReference type="SAM" id="MobiDB-lite"/>
    </source>
</evidence>
<reference evidence="4" key="1">
    <citation type="journal article" date="2022" name="Int. J. Mol. Sci.">
        <title>Draft Genome of Tanacetum Coccineum: Genomic Comparison of Closely Related Tanacetum-Family Plants.</title>
        <authorList>
            <person name="Yamashiro T."/>
            <person name="Shiraishi A."/>
            <person name="Nakayama K."/>
            <person name="Satake H."/>
        </authorList>
    </citation>
    <scope>NUCLEOTIDE SEQUENCE</scope>
</reference>
<feature type="domain" description="Reverse transcriptase Ty1/copia-type" evidence="2">
    <location>
        <begin position="356"/>
        <end position="437"/>
    </location>
</feature>
<name>A0ABQ5FXA3_9ASTR</name>
<gene>
    <name evidence="4" type="ORF">Tco_1018582</name>
</gene>
<keyword evidence="5" id="KW-1185">Reference proteome</keyword>
<organism evidence="4 5">
    <name type="scientific">Tanacetum coccineum</name>
    <dbReference type="NCBI Taxonomy" id="301880"/>
    <lineage>
        <taxon>Eukaryota</taxon>
        <taxon>Viridiplantae</taxon>
        <taxon>Streptophyta</taxon>
        <taxon>Embryophyta</taxon>
        <taxon>Tracheophyta</taxon>
        <taxon>Spermatophyta</taxon>
        <taxon>Magnoliopsida</taxon>
        <taxon>eudicotyledons</taxon>
        <taxon>Gunneridae</taxon>
        <taxon>Pentapetalae</taxon>
        <taxon>asterids</taxon>
        <taxon>campanulids</taxon>
        <taxon>Asterales</taxon>
        <taxon>Asteraceae</taxon>
        <taxon>Asteroideae</taxon>
        <taxon>Anthemideae</taxon>
        <taxon>Anthemidinae</taxon>
        <taxon>Tanacetum</taxon>
    </lineage>
</organism>
<dbReference type="EMBL" id="BQNB010017776">
    <property type="protein sequence ID" value="GJT67102.1"/>
    <property type="molecule type" value="Genomic_DNA"/>
</dbReference>
<dbReference type="InterPro" id="IPR054722">
    <property type="entry name" value="PolX-like_BBD"/>
</dbReference>
<evidence type="ECO:0000259" key="3">
    <source>
        <dbReference type="Pfam" id="PF22936"/>
    </source>
</evidence>
<dbReference type="Pfam" id="PF07727">
    <property type="entry name" value="RVT_2"/>
    <property type="match status" value="1"/>
</dbReference>
<dbReference type="InterPro" id="IPR013103">
    <property type="entry name" value="RVT_2"/>
</dbReference>
<dbReference type="Pfam" id="PF22936">
    <property type="entry name" value="Pol_BBD"/>
    <property type="match status" value="1"/>
</dbReference>